<gene>
    <name evidence="1" type="ORF">GCM10008957_32820</name>
</gene>
<evidence type="ECO:0000313" key="1">
    <source>
        <dbReference type="EMBL" id="GGR17512.1"/>
    </source>
</evidence>
<dbReference type="Proteomes" id="UP000603865">
    <property type="component" value="Unassembled WGS sequence"/>
</dbReference>
<comment type="caution">
    <text evidence="1">The sequence shown here is derived from an EMBL/GenBank/DDBJ whole genome shotgun (WGS) entry which is preliminary data.</text>
</comment>
<reference evidence="1" key="2">
    <citation type="submission" date="2020-09" db="EMBL/GenBank/DDBJ databases">
        <authorList>
            <person name="Sun Q."/>
            <person name="Ohkuma M."/>
        </authorList>
    </citation>
    <scope>NUCLEOTIDE SEQUENCE</scope>
    <source>
        <strain evidence="1">JCM 31311</strain>
    </source>
</reference>
<dbReference type="RefSeq" id="WP_189091605.1">
    <property type="nucleotide sequence ID" value="NZ_BMQL01000020.1"/>
</dbReference>
<evidence type="ECO:0000313" key="2">
    <source>
        <dbReference type="Proteomes" id="UP000603865"/>
    </source>
</evidence>
<reference evidence="1" key="1">
    <citation type="journal article" date="2014" name="Int. J. Syst. Evol. Microbiol.">
        <title>Complete genome sequence of Corynebacterium casei LMG S-19264T (=DSM 44701T), isolated from a smear-ripened cheese.</title>
        <authorList>
            <consortium name="US DOE Joint Genome Institute (JGI-PGF)"/>
            <person name="Walter F."/>
            <person name="Albersmeier A."/>
            <person name="Kalinowski J."/>
            <person name="Ruckert C."/>
        </authorList>
    </citation>
    <scope>NUCLEOTIDE SEQUENCE</scope>
    <source>
        <strain evidence="1">JCM 31311</strain>
    </source>
</reference>
<dbReference type="AlphaFoldDB" id="A0A918FAZ9"/>
<organism evidence="1 2">
    <name type="scientific">Deinococcus ruber</name>
    <dbReference type="NCBI Taxonomy" id="1848197"/>
    <lineage>
        <taxon>Bacteria</taxon>
        <taxon>Thermotogati</taxon>
        <taxon>Deinococcota</taxon>
        <taxon>Deinococci</taxon>
        <taxon>Deinococcales</taxon>
        <taxon>Deinococcaceae</taxon>
        <taxon>Deinococcus</taxon>
    </lineage>
</organism>
<protein>
    <submittedName>
        <fullName evidence="1">Uncharacterized protein</fullName>
    </submittedName>
</protein>
<keyword evidence="2" id="KW-1185">Reference proteome</keyword>
<accession>A0A918FAZ9</accession>
<proteinExistence type="predicted"/>
<sequence>MPDLFNIAAVPTPEQNPGNPNTLTTEHDLRARLSQLQRQQASLAHDIQELQRRLTPRSTFYTLPGAGKGEPHRAAVFVTGWPAQDHQGRLHIMGVPITSLHPEHRQQRLEAVLPLASRPGGRLKPSVPLRVRPARSYRSNGNTFEVVGQLVRCERGTGHLLLNVYHGLQGTGQAVHLRVTDQLIRSLDPDTGALQVRGSVLDGLLVASSLTPCYAPIQGDAHDRLYRTKHHALNKRVIVPEG</sequence>
<dbReference type="EMBL" id="BMQL01000020">
    <property type="protein sequence ID" value="GGR17512.1"/>
    <property type="molecule type" value="Genomic_DNA"/>
</dbReference>
<name>A0A918FAZ9_9DEIO</name>